<dbReference type="PANTHER" id="PTHR36766">
    <property type="entry name" value="PLANT BROAD-SPECTRUM MILDEW RESISTANCE PROTEIN RPW8"/>
    <property type="match status" value="1"/>
</dbReference>
<evidence type="ECO:0000313" key="6">
    <source>
        <dbReference type="EMBL" id="PON52667.1"/>
    </source>
</evidence>
<dbReference type="Proteomes" id="UP000237105">
    <property type="component" value="Unassembled WGS sequence"/>
</dbReference>
<accession>A0A2P5BV53</accession>
<dbReference type="GO" id="GO:0005524">
    <property type="term" value="F:ATP binding"/>
    <property type="evidence" value="ECO:0007669"/>
    <property type="project" value="UniProtKB-KW"/>
</dbReference>
<dbReference type="AlphaFoldDB" id="A0A2P5BV53"/>
<dbReference type="GO" id="GO:0006952">
    <property type="term" value="P:defense response"/>
    <property type="evidence" value="ECO:0007669"/>
    <property type="project" value="UniProtKB-KW"/>
</dbReference>
<gene>
    <name evidence="6" type="ORF">PanWU01x14_207770</name>
</gene>
<proteinExistence type="predicted"/>
<protein>
    <recommendedName>
        <fullName evidence="5">Disease resistance N-terminal domain-containing protein</fullName>
    </recommendedName>
</protein>
<dbReference type="PANTHER" id="PTHR36766:SF40">
    <property type="entry name" value="DISEASE RESISTANCE PROTEIN RGA3"/>
    <property type="match status" value="1"/>
</dbReference>
<evidence type="ECO:0000256" key="2">
    <source>
        <dbReference type="ARBA" id="ARBA00022741"/>
    </source>
</evidence>
<dbReference type="InterPro" id="IPR041118">
    <property type="entry name" value="Rx_N"/>
</dbReference>
<dbReference type="STRING" id="3476.A0A2P5BV53"/>
<keyword evidence="1" id="KW-0677">Repeat</keyword>
<dbReference type="Gene3D" id="1.20.5.4130">
    <property type="match status" value="1"/>
</dbReference>
<dbReference type="OrthoDB" id="1686037at2759"/>
<name>A0A2P5BV53_PARAD</name>
<evidence type="ECO:0000256" key="3">
    <source>
        <dbReference type="ARBA" id="ARBA00022821"/>
    </source>
</evidence>
<evidence type="ECO:0000256" key="4">
    <source>
        <dbReference type="ARBA" id="ARBA00022840"/>
    </source>
</evidence>
<sequence length="177" mass="20603">MAEAILYNVAASIIEKLGPAVLGEEVGSLYGVKKELQKLKNTVSAIKAVLLDAEEKQADNHQIRDWLHKLQGVVYHADDLVGEFCTEALRREVMFGRNKIAKKVRIFFSSSNQFAFMQKMSRRIREVRESLNEIKDCRNFYLMERLEETQSPLERGRLTRLFAKRKLLEEVMINWQL</sequence>
<organism evidence="6 7">
    <name type="scientific">Parasponia andersonii</name>
    <name type="common">Sponia andersonii</name>
    <dbReference type="NCBI Taxonomy" id="3476"/>
    <lineage>
        <taxon>Eukaryota</taxon>
        <taxon>Viridiplantae</taxon>
        <taxon>Streptophyta</taxon>
        <taxon>Embryophyta</taxon>
        <taxon>Tracheophyta</taxon>
        <taxon>Spermatophyta</taxon>
        <taxon>Magnoliopsida</taxon>
        <taxon>eudicotyledons</taxon>
        <taxon>Gunneridae</taxon>
        <taxon>Pentapetalae</taxon>
        <taxon>rosids</taxon>
        <taxon>fabids</taxon>
        <taxon>Rosales</taxon>
        <taxon>Cannabaceae</taxon>
        <taxon>Parasponia</taxon>
    </lineage>
</organism>
<reference evidence="7" key="1">
    <citation type="submission" date="2016-06" db="EMBL/GenBank/DDBJ databases">
        <title>Parallel loss of symbiosis genes in relatives of nitrogen-fixing non-legume Parasponia.</title>
        <authorList>
            <person name="Van Velzen R."/>
            <person name="Holmer R."/>
            <person name="Bu F."/>
            <person name="Rutten L."/>
            <person name="Van Zeijl A."/>
            <person name="Liu W."/>
            <person name="Santuari L."/>
            <person name="Cao Q."/>
            <person name="Sharma T."/>
            <person name="Shen D."/>
            <person name="Roswanjaya Y."/>
            <person name="Wardhani T."/>
            <person name="Kalhor M.S."/>
            <person name="Jansen J."/>
            <person name="Van den Hoogen J."/>
            <person name="Gungor B."/>
            <person name="Hartog M."/>
            <person name="Hontelez J."/>
            <person name="Verver J."/>
            <person name="Yang W.-C."/>
            <person name="Schijlen E."/>
            <person name="Repin R."/>
            <person name="Schilthuizen M."/>
            <person name="Schranz E."/>
            <person name="Heidstra R."/>
            <person name="Miyata K."/>
            <person name="Fedorova E."/>
            <person name="Kohlen W."/>
            <person name="Bisseling T."/>
            <person name="Smit S."/>
            <person name="Geurts R."/>
        </authorList>
    </citation>
    <scope>NUCLEOTIDE SEQUENCE [LARGE SCALE GENOMIC DNA]</scope>
    <source>
        <strain evidence="7">cv. WU1-14</strain>
    </source>
</reference>
<feature type="domain" description="Disease resistance N-terminal" evidence="5">
    <location>
        <begin position="12"/>
        <end position="99"/>
    </location>
</feature>
<evidence type="ECO:0000256" key="1">
    <source>
        <dbReference type="ARBA" id="ARBA00022737"/>
    </source>
</evidence>
<dbReference type="EMBL" id="JXTB01000216">
    <property type="protein sequence ID" value="PON52667.1"/>
    <property type="molecule type" value="Genomic_DNA"/>
</dbReference>
<evidence type="ECO:0000313" key="7">
    <source>
        <dbReference type="Proteomes" id="UP000237105"/>
    </source>
</evidence>
<keyword evidence="7" id="KW-1185">Reference proteome</keyword>
<comment type="caution">
    <text evidence="6">The sequence shown here is derived from an EMBL/GenBank/DDBJ whole genome shotgun (WGS) entry which is preliminary data.</text>
</comment>
<keyword evidence="3" id="KW-0611">Plant defense</keyword>
<dbReference type="Pfam" id="PF18052">
    <property type="entry name" value="Rx_N"/>
    <property type="match status" value="1"/>
</dbReference>
<evidence type="ECO:0000259" key="5">
    <source>
        <dbReference type="Pfam" id="PF18052"/>
    </source>
</evidence>
<keyword evidence="4" id="KW-0067">ATP-binding</keyword>
<keyword evidence="2" id="KW-0547">Nucleotide-binding</keyword>